<comment type="subcellular location">
    <subcellularLocation>
        <location evidence="1">Membrane</location>
        <topology evidence="1">Multi-pass membrane protein</topology>
    </subcellularLocation>
</comment>
<dbReference type="PANTHER" id="PTHR33048:SF47">
    <property type="entry name" value="INTEGRAL MEMBRANE PROTEIN-RELATED"/>
    <property type="match status" value="1"/>
</dbReference>
<evidence type="ECO:0000256" key="7">
    <source>
        <dbReference type="SAM" id="Phobius"/>
    </source>
</evidence>
<dbReference type="InterPro" id="IPR052337">
    <property type="entry name" value="SAT4-like"/>
</dbReference>
<comment type="similarity">
    <text evidence="5">Belongs to the SAT4 family.</text>
</comment>
<feature type="compositionally biased region" description="Polar residues" evidence="6">
    <location>
        <begin position="280"/>
        <end position="300"/>
    </location>
</feature>
<feature type="transmembrane region" description="Helical" evidence="7">
    <location>
        <begin position="12"/>
        <end position="35"/>
    </location>
</feature>
<accession>A0AAI8VPR0</accession>
<evidence type="ECO:0000256" key="3">
    <source>
        <dbReference type="ARBA" id="ARBA00022989"/>
    </source>
</evidence>
<dbReference type="PANTHER" id="PTHR33048">
    <property type="entry name" value="PTH11-LIKE INTEGRAL MEMBRANE PROTEIN (AFU_ORTHOLOGUE AFUA_5G11245)"/>
    <property type="match status" value="1"/>
</dbReference>
<feature type="transmembrane region" description="Helical" evidence="7">
    <location>
        <begin position="132"/>
        <end position="151"/>
    </location>
</feature>
<keyword evidence="3 7" id="KW-1133">Transmembrane helix</keyword>
<evidence type="ECO:0000313" key="9">
    <source>
        <dbReference type="EMBL" id="CAJ2508443.1"/>
    </source>
</evidence>
<dbReference type="Proteomes" id="UP001295740">
    <property type="component" value="Unassembled WGS sequence"/>
</dbReference>
<organism evidence="9 10">
    <name type="scientific">Anthostomella pinea</name>
    <dbReference type="NCBI Taxonomy" id="933095"/>
    <lineage>
        <taxon>Eukaryota</taxon>
        <taxon>Fungi</taxon>
        <taxon>Dikarya</taxon>
        <taxon>Ascomycota</taxon>
        <taxon>Pezizomycotina</taxon>
        <taxon>Sordariomycetes</taxon>
        <taxon>Xylariomycetidae</taxon>
        <taxon>Xylariales</taxon>
        <taxon>Xylariaceae</taxon>
        <taxon>Anthostomella</taxon>
    </lineage>
</organism>
<dbReference type="AlphaFoldDB" id="A0AAI8VPR0"/>
<evidence type="ECO:0000256" key="6">
    <source>
        <dbReference type="SAM" id="MobiDB-lite"/>
    </source>
</evidence>
<dbReference type="GO" id="GO:0016020">
    <property type="term" value="C:membrane"/>
    <property type="evidence" value="ECO:0007669"/>
    <property type="project" value="UniProtKB-SubCell"/>
</dbReference>
<evidence type="ECO:0000256" key="4">
    <source>
        <dbReference type="ARBA" id="ARBA00023136"/>
    </source>
</evidence>
<comment type="caution">
    <text evidence="9">The sequence shown here is derived from an EMBL/GenBank/DDBJ whole genome shotgun (WGS) entry which is preliminary data.</text>
</comment>
<reference evidence="9" key="1">
    <citation type="submission" date="2023-10" db="EMBL/GenBank/DDBJ databases">
        <authorList>
            <person name="Hackl T."/>
        </authorList>
    </citation>
    <scope>NUCLEOTIDE SEQUENCE</scope>
</reference>
<feature type="region of interest" description="Disordered" evidence="6">
    <location>
        <begin position="280"/>
        <end position="301"/>
    </location>
</feature>
<keyword evidence="10" id="KW-1185">Reference proteome</keyword>
<feature type="transmembrane region" description="Helical" evidence="7">
    <location>
        <begin position="47"/>
        <end position="68"/>
    </location>
</feature>
<evidence type="ECO:0000256" key="1">
    <source>
        <dbReference type="ARBA" id="ARBA00004141"/>
    </source>
</evidence>
<keyword evidence="2 7" id="KW-0812">Transmembrane</keyword>
<evidence type="ECO:0000256" key="2">
    <source>
        <dbReference type="ARBA" id="ARBA00022692"/>
    </source>
</evidence>
<keyword evidence="4 7" id="KW-0472">Membrane</keyword>
<dbReference type="EMBL" id="CAUWAG010000011">
    <property type="protein sequence ID" value="CAJ2508443.1"/>
    <property type="molecule type" value="Genomic_DNA"/>
</dbReference>
<feature type="domain" description="Rhodopsin" evidence="8">
    <location>
        <begin position="31"/>
        <end position="265"/>
    </location>
</feature>
<name>A0AAI8VPR0_9PEZI</name>
<dbReference type="InterPro" id="IPR049326">
    <property type="entry name" value="Rhodopsin_dom_fungi"/>
</dbReference>
<evidence type="ECO:0000259" key="8">
    <source>
        <dbReference type="Pfam" id="PF20684"/>
    </source>
</evidence>
<evidence type="ECO:0000256" key="5">
    <source>
        <dbReference type="ARBA" id="ARBA00038359"/>
    </source>
</evidence>
<gene>
    <name evidence="9" type="ORF">KHLLAP_LOCUS8911</name>
</gene>
<dbReference type="Pfam" id="PF20684">
    <property type="entry name" value="Fung_rhodopsin"/>
    <property type="match status" value="1"/>
</dbReference>
<feature type="transmembrane region" description="Helical" evidence="7">
    <location>
        <begin position="207"/>
        <end position="225"/>
    </location>
</feature>
<proteinExistence type="inferred from homology"/>
<evidence type="ECO:0000313" key="10">
    <source>
        <dbReference type="Proteomes" id="UP001295740"/>
    </source>
</evidence>
<feature type="transmembrane region" description="Helical" evidence="7">
    <location>
        <begin position="171"/>
        <end position="195"/>
    </location>
</feature>
<protein>
    <submittedName>
        <fullName evidence="9">Uu.00g134690.m01.CDS01</fullName>
    </submittedName>
</protein>
<sequence length="326" mass="36882">MAFNVFQNSQQGAAFVICVVTIPLCTIAIILRFISTRRARQKIGYEDIFALLALLFHLLYTTIFLYLLSRLNGQVYIEIGAVSPSKLIHILKVGWFTSAQYTGNQLFTKLSLLVFYHRLFSINRTFDRWLQFLGILQIAWFVPVYLVKYFFCLPVESIWNLSVPGKCINIGAFLAATESINSLIDFAMIILAVWIVNSLQMSNHAKWKLGMLFALGGLSGIIGLIKIKEAYSAAYNNFLSPIWDIVQMSTSIICCCAPIYKPLISDLKILKTLKATFSSSDSQSKSRNFSTSGRSWATDSNRYETGDEAWLRLEERGHGRGADRFE</sequence>